<feature type="domain" description="DUF6079" evidence="5">
    <location>
        <begin position="842"/>
        <end position="1037"/>
    </location>
</feature>
<reference evidence="7 8" key="1">
    <citation type="journal article" date="2012" name="FEBS Lett.">
        <title>Anammox organism KSU-1 expresses a NirK-type copper-containing nitrite reductase instead of a NirS-type with cytochrome cd1.</title>
        <authorList>
            <person name="Hira D."/>
            <person name="Toh H."/>
            <person name="Migita C.T."/>
            <person name="Okubo H."/>
            <person name="Nishiyama T."/>
            <person name="Hattori M."/>
            <person name="Furukawa K."/>
            <person name="Fujii T."/>
        </authorList>
    </citation>
    <scope>NUCLEOTIDE SEQUENCE [LARGE SCALE GENOMIC DNA]</scope>
</reference>
<gene>
    <name evidence="7" type="ORF">KSU1_B0296</name>
</gene>
<dbReference type="AlphaFoldDB" id="I3IHF8"/>
<dbReference type="InterPro" id="IPR045725">
    <property type="entry name" value="DUF6079_N"/>
</dbReference>
<evidence type="ECO:0008006" key="9">
    <source>
        <dbReference type="Google" id="ProtNLM"/>
    </source>
</evidence>
<dbReference type="EMBL" id="BAFH01000002">
    <property type="protein sequence ID" value="GAB61153.1"/>
    <property type="molecule type" value="Genomic_DNA"/>
</dbReference>
<dbReference type="Pfam" id="PF26387">
    <property type="entry name" value="DUF6079_5th"/>
    <property type="match status" value="1"/>
</dbReference>
<evidence type="ECO:0000259" key="3">
    <source>
        <dbReference type="Pfam" id="PF26384"/>
    </source>
</evidence>
<feature type="domain" description="DUF6079" evidence="4">
    <location>
        <begin position="705"/>
        <end position="837"/>
    </location>
</feature>
<evidence type="ECO:0000259" key="6">
    <source>
        <dbReference type="Pfam" id="PF26388"/>
    </source>
</evidence>
<evidence type="ECO:0000259" key="5">
    <source>
        <dbReference type="Pfam" id="PF26387"/>
    </source>
</evidence>
<proteinExistence type="predicted"/>
<evidence type="ECO:0000313" key="7">
    <source>
        <dbReference type="EMBL" id="GAB61153.1"/>
    </source>
</evidence>
<dbReference type="InterPro" id="IPR058569">
    <property type="entry name" value="DUF6079_2nd"/>
</dbReference>
<dbReference type="InterPro" id="IPR058574">
    <property type="entry name" value="DUF6079_6th"/>
</dbReference>
<evidence type="ECO:0000259" key="2">
    <source>
        <dbReference type="Pfam" id="PF26383"/>
    </source>
</evidence>
<feature type="domain" description="DUF6079" evidence="1">
    <location>
        <begin position="19"/>
        <end position="248"/>
    </location>
</feature>
<keyword evidence="8" id="KW-1185">Reference proteome</keyword>
<protein>
    <recommendedName>
        <fullName evidence="9">ATPase</fullName>
    </recommendedName>
</protein>
<feature type="domain" description="DUF6079" evidence="3">
    <location>
        <begin position="485"/>
        <end position="689"/>
    </location>
</feature>
<dbReference type="InterPro" id="IPR027417">
    <property type="entry name" value="P-loop_NTPase"/>
</dbReference>
<dbReference type="SUPFAM" id="SSF52540">
    <property type="entry name" value="P-loop containing nucleoside triphosphate hydrolases"/>
    <property type="match status" value="1"/>
</dbReference>
<evidence type="ECO:0000259" key="4">
    <source>
        <dbReference type="Pfam" id="PF26385"/>
    </source>
</evidence>
<dbReference type="eggNOG" id="COG1474">
    <property type="taxonomic scope" value="Bacteria"/>
</dbReference>
<feature type="domain" description="DUF6079" evidence="6">
    <location>
        <begin position="1046"/>
        <end position="1136"/>
    </location>
</feature>
<dbReference type="OrthoDB" id="8780745at2"/>
<evidence type="ECO:0000259" key="1">
    <source>
        <dbReference type="Pfam" id="PF19557"/>
    </source>
</evidence>
<dbReference type="InterPro" id="IPR058573">
    <property type="entry name" value="DUF6079_5th"/>
</dbReference>
<sequence>MKYSELIHFEPIETTIQLRDTDKLEEAKKLISTFVISHEMAEKLESIVFPQLQFEQPLDNKGILVVGNYGTGKSHLMSVVSAIAEHAHLVSFLKNPQVSNAASIIAGKFKVLRAELGSTTMDFREIICSQLEESLSAWKIDYKFPPRDKISNHKDAFEEMMSTFHQKYPDHGLLMVVDEFLDYLRSRRDHDLILDLNFLREIGEVCKHLKFRFIAGVQESIFDNPRFSFVAEVIKRVKDRFEQILIARHDVKYVVSERLLQKTADQHAKIREYLIPYAKFYTNMNERMDEFVRLFPIHPDYIDIFERIKAVEKREILKTFSLLMKQILNMDVPEDRLGLISYDSYWNMLKENASFRTIPEVREVLECSAKLENLVNTGYPRGKNKEFALRIIQGLSVYRLAVGDIESPVGLNAEGLRDALGLFDPIVVELGGDAADDLRGEVETALRLISKTVNGQFISATERDEMGRPGGQFYLDVKKTVDYDAQIIRRAESLDSQTLDRYYYEALKRVMECTDYTYVTGYRIWQYELEWRERKVMRTGYLFFGASNERSTAVPQRDFYLYFLQPNDPPRYKDEKKSDEVFFKLTGIDETFRENLRSYAASLDLSSISSGQSKTIYESKAKGFLDNVVKWLQEHITTAFEITYQGRTKQLLEWAKGLPPKKGTDGGNNFRDIINAVAGFCLEKHFADQSPEYPFFSILITGSNRAQAATDALKWIAGGAKTRQGTAALDALGLLDGEKLDPYKSKYVNFIREVLGQRGQGQVLNRGEVFKKEHDVEYMVPDRFRLEPEWVIVLLAALVYSGDIVLSIPGKKYDASNLNQLIATPLEDLVNFKHIERPKEWNIPSLKALFELLGLTPGMAQLITQGKEEPVQELQRVVSTTIENLVIALQNLHGGMIFWGKPVLTESQKEAYTSHLNSIKTFLESIQAYNSPGKMKNFRYDVNEIKAQHVGIQTLLELKKLQDLVAEFGPMASYLSSAETVLPDTHQVVTRMRTYRESVFSQIINQFKQNPIQVRQQIMQEFLELKKIYKRDYITLHARARLGAHEDKRKAELLCNKKLENLQNIATINLMNRQQLINFQNRLAGLKTCITLIEKEIEFTPTCPHCEFRPSTEPNPLDVKAILSNMDRELDNIVDEWTQTLLANLEDPTIQENLSLIKSTQRKLVDNFLKNRQLPDKITHEFIDTLNEILSGLTRIVVKMEDLRNVLVSGGSPVTIEEIERRFEDYIASLTKGNEANKVRIVIE</sequence>
<dbReference type="Pfam" id="PF26385">
    <property type="entry name" value="DUF6079_4th"/>
    <property type="match status" value="1"/>
</dbReference>
<dbReference type="Pfam" id="PF26384">
    <property type="entry name" value="DUF6079_3rd"/>
    <property type="match status" value="1"/>
</dbReference>
<evidence type="ECO:0000313" key="8">
    <source>
        <dbReference type="Proteomes" id="UP000002985"/>
    </source>
</evidence>
<comment type="caution">
    <text evidence="7">The sequence shown here is derived from an EMBL/GenBank/DDBJ whole genome shotgun (WGS) entry which is preliminary data.</text>
</comment>
<dbReference type="STRING" id="247490.KSU1_B0296"/>
<feature type="domain" description="DUF6079" evidence="2">
    <location>
        <begin position="263"/>
        <end position="481"/>
    </location>
</feature>
<organism evidence="7 8">
    <name type="scientific">Candidatus Jettenia caeni</name>
    <dbReference type="NCBI Taxonomy" id="247490"/>
    <lineage>
        <taxon>Bacteria</taxon>
        <taxon>Pseudomonadati</taxon>
        <taxon>Planctomycetota</taxon>
        <taxon>Candidatus Brocadiia</taxon>
        <taxon>Candidatus Brocadiales</taxon>
        <taxon>Candidatus Brocadiaceae</taxon>
        <taxon>Candidatus Jettenia</taxon>
    </lineage>
</organism>
<accession>I3IHF8</accession>
<dbReference type="InterPro" id="IPR058571">
    <property type="entry name" value="DUF6079_3rd"/>
</dbReference>
<dbReference type="Pfam" id="PF26388">
    <property type="entry name" value="DUF6079_6th"/>
    <property type="match status" value="1"/>
</dbReference>
<dbReference type="Pfam" id="PF26383">
    <property type="entry name" value="DUF6079_2nd"/>
    <property type="match status" value="1"/>
</dbReference>
<dbReference type="Pfam" id="PF19557">
    <property type="entry name" value="DUF6079_1st"/>
    <property type="match status" value="1"/>
</dbReference>
<dbReference type="InterPro" id="IPR058572">
    <property type="entry name" value="DUF6079_4th"/>
</dbReference>
<dbReference type="Proteomes" id="UP000002985">
    <property type="component" value="Unassembled WGS sequence"/>
</dbReference>
<name>I3IHF8_9BACT</name>